<sequence>MFALNYSEWVQGNFLQNWREFKDSQKGTSMVVKLEDPDFSFVNINGVDAAT</sequence>
<organism evidence="1 2">
    <name type="scientific">Medicago truncatula</name>
    <name type="common">Barrel medic</name>
    <name type="synonym">Medicago tribuloides</name>
    <dbReference type="NCBI Taxonomy" id="3880"/>
    <lineage>
        <taxon>Eukaryota</taxon>
        <taxon>Viridiplantae</taxon>
        <taxon>Streptophyta</taxon>
        <taxon>Embryophyta</taxon>
        <taxon>Tracheophyta</taxon>
        <taxon>Spermatophyta</taxon>
        <taxon>Magnoliopsida</taxon>
        <taxon>eudicotyledons</taxon>
        <taxon>Gunneridae</taxon>
        <taxon>Pentapetalae</taxon>
        <taxon>rosids</taxon>
        <taxon>fabids</taxon>
        <taxon>Fabales</taxon>
        <taxon>Fabaceae</taxon>
        <taxon>Papilionoideae</taxon>
        <taxon>50 kb inversion clade</taxon>
        <taxon>NPAAA clade</taxon>
        <taxon>Hologalegina</taxon>
        <taxon>IRL clade</taxon>
        <taxon>Trifolieae</taxon>
        <taxon>Medicago</taxon>
    </lineage>
</organism>
<proteinExistence type="predicted"/>
<dbReference type="Proteomes" id="UP000265566">
    <property type="component" value="Chromosome 8"/>
</dbReference>
<dbReference type="AlphaFoldDB" id="A0A396GPL1"/>
<accession>A0A396GPL1</accession>
<dbReference type="Gramene" id="rna49602">
    <property type="protein sequence ID" value="RHN43079.1"/>
    <property type="gene ID" value="gene49602"/>
</dbReference>
<name>A0A396GPL1_MEDTR</name>
<gene>
    <name evidence="1" type="ORF">MtrunA17_Chr8g0383911</name>
</gene>
<evidence type="ECO:0000313" key="1">
    <source>
        <dbReference type="EMBL" id="RHN43079.1"/>
    </source>
</evidence>
<protein>
    <submittedName>
        <fullName evidence="1">Uncharacterized protein</fullName>
    </submittedName>
</protein>
<comment type="caution">
    <text evidence="1">The sequence shown here is derived from an EMBL/GenBank/DDBJ whole genome shotgun (WGS) entry which is preliminary data.</text>
</comment>
<evidence type="ECO:0000313" key="2">
    <source>
        <dbReference type="Proteomes" id="UP000265566"/>
    </source>
</evidence>
<reference evidence="2" key="1">
    <citation type="journal article" date="2018" name="Nat. Plants">
        <title>Whole-genome landscape of Medicago truncatula symbiotic genes.</title>
        <authorList>
            <person name="Pecrix Y."/>
            <person name="Staton S.E."/>
            <person name="Sallet E."/>
            <person name="Lelandais-Briere C."/>
            <person name="Moreau S."/>
            <person name="Carrere S."/>
            <person name="Blein T."/>
            <person name="Jardinaud M.F."/>
            <person name="Latrasse D."/>
            <person name="Zouine M."/>
            <person name="Zahm M."/>
            <person name="Kreplak J."/>
            <person name="Mayjonade B."/>
            <person name="Satge C."/>
            <person name="Perez M."/>
            <person name="Cauet S."/>
            <person name="Marande W."/>
            <person name="Chantry-Darmon C."/>
            <person name="Lopez-Roques C."/>
            <person name="Bouchez O."/>
            <person name="Berard A."/>
            <person name="Debelle F."/>
            <person name="Munos S."/>
            <person name="Bendahmane A."/>
            <person name="Berges H."/>
            <person name="Niebel A."/>
            <person name="Buitink J."/>
            <person name="Frugier F."/>
            <person name="Benhamed M."/>
            <person name="Crespi M."/>
            <person name="Gouzy J."/>
            <person name="Gamas P."/>
        </authorList>
    </citation>
    <scope>NUCLEOTIDE SEQUENCE [LARGE SCALE GENOMIC DNA]</scope>
    <source>
        <strain evidence="2">cv. Jemalong A17</strain>
    </source>
</reference>
<dbReference type="EMBL" id="PSQE01000008">
    <property type="protein sequence ID" value="RHN43079.1"/>
    <property type="molecule type" value="Genomic_DNA"/>
</dbReference>